<comment type="caution">
    <text evidence="2">The sequence shown here is derived from an EMBL/GenBank/DDBJ whole genome shotgun (WGS) entry which is preliminary data.</text>
</comment>
<feature type="region of interest" description="Disordered" evidence="1">
    <location>
        <begin position="1"/>
        <end position="30"/>
    </location>
</feature>
<evidence type="ECO:0000256" key="1">
    <source>
        <dbReference type="SAM" id="MobiDB-lite"/>
    </source>
</evidence>
<organism evidence="2">
    <name type="scientific">marine sediment metagenome</name>
    <dbReference type="NCBI Taxonomy" id="412755"/>
    <lineage>
        <taxon>unclassified sequences</taxon>
        <taxon>metagenomes</taxon>
        <taxon>ecological metagenomes</taxon>
    </lineage>
</organism>
<dbReference type="AlphaFoldDB" id="A0A0F9WQY9"/>
<gene>
    <name evidence="2" type="ORF">LCGC14_0245320</name>
</gene>
<evidence type="ECO:0000313" key="2">
    <source>
        <dbReference type="EMBL" id="KKN88641.1"/>
    </source>
</evidence>
<dbReference type="EMBL" id="LAZR01000126">
    <property type="protein sequence ID" value="KKN88641.1"/>
    <property type="molecule type" value="Genomic_DNA"/>
</dbReference>
<sequence length="612" mass="65613">MKPEVSGPIQAIGNNPLIPTHSDERGRGGYKPVDTYTDLENLPWEKRRALMLVGVRSYSDSNPALFWLRSPSNNQSDLEDNDNWELVQIGAQVIGGFIYKGSFSATTGLTSTGYTLQDDPLIPTDTVNGNFFVCQTADTYDFGSGNITFLLGDWVIWEGTRWRKLDQTSAVDWNVMTGIPQVLQDIGNGTINVAQQSDITILQDQLDTIDIPDVYDTIAGQDGIASINAIMAHTYSKSAVDTLISNLDTSLKSWTATQYYVKSYINSLELELRGLISGAAQGIVGQYADITERDAAADVENGERWIVVSTAKVYAFTGVFGQSGSGYWDFVYDYLIGAGDVYKVGTPVDNQVAVWTGDGTQEGTTRFTINSAGLVIFSSKFKIGDGFAEFSETRGDSTPILKLINTNAASGTVLEMACYHNGANYYLKIYGNTSRLDFAIKGDGTKYLGPVSAGSPVTGTILVRNDSSGFIQKIGLSGGGATNFFRADGSWASPIPAIATLTDAATVDFDCGGYDTFIAKLATARSTLILDTSNFGKLGHVNVVKTIAGDCTVTISGTGYKFVDIDTKAAPAASIDIVISQAVNLPFEFDFINSGDPGTLGGGDTVIWVTSK</sequence>
<accession>A0A0F9WQY9</accession>
<name>A0A0F9WQY9_9ZZZZ</name>
<reference evidence="2" key="1">
    <citation type="journal article" date="2015" name="Nature">
        <title>Complex archaea that bridge the gap between prokaryotes and eukaryotes.</title>
        <authorList>
            <person name="Spang A."/>
            <person name="Saw J.H."/>
            <person name="Jorgensen S.L."/>
            <person name="Zaremba-Niedzwiedzka K."/>
            <person name="Martijn J."/>
            <person name="Lind A.E."/>
            <person name="van Eijk R."/>
            <person name="Schleper C."/>
            <person name="Guy L."/>
            <person name="Ettema T.J."/>
        </authorList>
    </citation>
    <scope>NUCLEOTIDE SEQUENCE</scope>
</reference>
<protein>
    <submittedName>
        <fullName evidence="2">Uncharacterized protein</fullName>
    </submittedName>
</protein>
<proteinExistence type="predicted"/>